<evidence type="ECO:0000256" key="5">
    <source>
        <dbReference type="ARBA" id="ARBA00023136"/>
    </source>
</evidence>
<feature type="transmembrane region" description="Helical" evidence="6">
    <location>
        <begin position="342"/>
        <end position="358"/>
    </location>
</feature>
<organism evidence="8 9">
    <name type="scientific">Planococcus massiliensis</name>
    <dbReference type="NCBI Taxonomy" id="1499687"/>
    <lineage>
        <taxon>Bacteria</taxon>
        <taxon>Bacillati</taxon>
        <taxon>Bacillota</taxon>
        <taxon>Bacilli</taxon>
        <taxon>Bacillales</taxon>
        <taxon>Caryophanaceae</taxon>
        <taxon>Planococcus</taxon>
    </lineage>
</organism>
<evidence type="ECO:0000256" key="3">
    <source>
        <dbReference type="ARBA" id="ARBA00022748"/>
    </source>
</evidence>
<keyword evidence="9" id="KW-1185">Reference proteome</keyword>
<dbReference type="Pfam" id="PF01578">
    <property type="entry name" value="Cytochrom_C_asm"/>
    <property type="match status" value="2"/>
</dbReference>
<keyword evidence="5 6" id="KW-0472">Membrane</keyword>
<accession>A0A098EMP0</accession>
<feature type="transmembrane region" description="Helical" evidence="6">
    <location>
        <begin position="308"/>
        <end position="330"/>
    </location>
</feature>
<keyword evidence="3" id="KW-0201">Cytochrome c-type biogenesis</keyword>
<evidence type="ECO:0000256" key="6">
    <source>
        <dbReference type="SAM" id="Phobius"/>
    </source>
</evidence>
<reference evidence="8 9" key="1">
    <citation type="submission" date="2014-09" db="EMBL/GenBank/DDBJ databases">
        <authorList>
            <person name="Urmite Genomes Urmite Genomes"/>
        </authorList>
    </citation>
    <scope>NUCLEOTIDE SEQUENCE [LARGE SCALE GENOMIC DNA]</scope>
    <source>
        <strain evidence="8 9">ES2</strain>
    </source>
</reference>
<sequence>MSLTDLSGNLLYVAFFAYLIGAIVFGGAVKGNKERTSEGSFKSESRWGNIAFAITILGFLANLGYFFTRWGATGHAPLSNMFEFTTAFGMTLVAGFIVIYAIYKTPIVGMVVLPVALLIIAFASMFPSEVSPLIPALQSNWLAIHVSTVVLAEGVLAISAAAGLIYLLKVVDLNKKSKQRFWLEAIMYSLILVIGFVVASSYFSLTGYESEFAYVDKEGKNAEITYHMPAIFGMHQYEQLNEDKMTPLMETPAVVNAGKLTTVMWSLIVGTIIYWLIRLIARRRIAAIFKPFVKNVNLQLMDEIGYRAVIIGFPLFSLGALIFAMIWAQIAWSRFWGWDPKEVWALVTWLFYAAYLHLRLGKGWHGEKSAWLGVVGFAIIMFNLVAVNLIIAGLHSYA</sequence>
<comment type="subcellular location">
    <subcellularLocation>
        <location evidence="1">Membrane</location>
        <topology evidence="1">Multi-pass membrane protein</topology>
    </subcellularLocation>
</comment>
<feature type="transmembrane region" description="Helical" evidence="6">
    <location>
        <begin position="50"/>
        <end position="72"/>
    </location>
</feature>
<dbReference type="Proteomes" id="UP000043699">
    <property type="component" value="Unassembled WGS sequence"/>
</dbReference>
<dbReference type="PANTHER" id="PTHR30071:SF1">
    <property type="entry name" value="CYTOCHROME B_B6 PROTEIN-RELATED"/>
    <property type="match status" value="1"/>
</dbReference>
<evidence type="ECO:0000256" key="1">
    <source>
        <dbReference type="ARBA" id="ARBA00004141"/>
    </source>
</evidence>
<keyword evidence="2 6" id="KW-0812">Transmembrane</keyword>
<feature type="domain" description="Cytochrome c assembly protein" evidence="7">
    <location>
        <begin position="273"/>
        <end position="395"/>
    </location>
</feature>
<evidence type="ECO:0000313" key="8">
    <source>
        <dbReference type="EMBL" id="CEG22571.1"/>
    </source>
</evidence>
<feature type="transmembrane region" description="Helical" evidence="6">
    <location>
        <begin position="12"/>
        <end position="29"/>
    </location>
</feature>
<protein>
    <submittedName>
        <fullName evidence="8">Cytochrome c biogenesis protein CcsA</fullName>
    </submittedName>
</protein>
<dbReference type="PANTHER" id="PTHR30071">
    <property type="entry name" value="HEME EXPORTER PROTEIN C"/>
    <property type="match status" value="1"/>
</dbReference>
<dbReference type="GO" id="GO:0005886">
    <property type="term" value="C:plasma membrane"/>
    <property type="evidence" value="ECO:0007669"/>
    <property type="project" value="TreeGrafter"/>
</dbReference>
<dbReference type="OrthoDB" id="9814290at2"/>
<gene>
    <name evidence="8" type="primary">ccsA_1</name>
    <name evidence="8" type="ORF">BN1080_01500</name>
</gene>
<dbReference type="STRING" id="1499687.BN1080_01500"/>
<dbReference type="EMBL" id="CCXS01000001">
    <property type="protein sequence ID" value="CEG22571.1"/>
    <property type="molecule type" value="Genomic_DNA"/>
</dbReference>
<dbReference type="InterPro" id="IPR002541">
    <property type="entry name" value="Cyt_c_assembly"/>
</dbReference>
<evidence type="ECO:0000313" key="9">
    <source>
        <dbReference type="Proteomes" id="UP000043699"/>
    </source>
</evidence>
<evidence type="ECO:0000256" key="2">
    <source>
        <dbReference type="ARBA" id="ARBA00022692"/>
    </source>
</evidence>
<feature type="transmembrane region" description="Helical" evidence="6">
    <location>
        <begin position="107"/>
        <end position="126"/>
    </location>
</feature>
<feature type="transmembrane region" description="Helical" evidence="6">
    <location>
        <begin position="84"/>
        <end position="102"/>
    </location>
</feature>
<dbReference type="InterPro" id="IPR017562">
    <property type="entry name" value="Cyt_c_biogenesis_CcsA"/>
</dbReference>
<dbReference type="RefSeq" id="WP_052651371.1">
    <property type="nucleotide sequence ID" value="NZ_CCXS01000001.1"/>
</dbReference>
<dbReference type="GO" id="GO:0017004">
    <property type="term" value="P:cytochrome complex assembly"/>
    <property type="evidence" value="ECO:0007669"/>
    <property type="project" value="UniProtKB-KW"/>
</dbReference>
<proteinExistence type="predicted"/>
<dbReference type="AlphaFoldDB" id="A0A098EMP0"/>
<feature type="transmembrane region" description="Helical" evidence="6">
    <location>
        <begin position="181"/>
        <end position="203"/>
    </location>
</feature>
<feature type="transmembrane region" description="Helical" evidence="6">
    <location>
        <begin position="370"/>
        <end position="394"/>
    </location>
</feature>
<dbReference type="GO" id="GO:0020037">
    <property type="term" value="F:heme binding"/>
    <property type="evidence" value="ECO:0007669"/>
    <property type="project" value="InterPro"/>
</dbReference>
<feature type="domain" description="Cytochrome c assembly protein" evidence="7">
    <location>
        <begin position="88"/>
        <end position="197"/>
    </location>
</feature>
<evidence type="ECO:0000256" key="4">
    <source>
        <dbReference type="ARBA" id="ARBA00022989"/>
    </source>
</evidence>
<dbReference type="InterPro" id="IPR045062">
    <property type="entry name" value="Cyt_c_biogenesis_CcsA/CcmC"/>
</dbReference>
<feature type="transmembrane region" description="Helical" evidence="6">
    <location>
        <begin position="146"/>
        <end position="169"/>
    </location>
</feature>
<dbReference type="NCBIfam" id="TIGR03144">
    <property type="entry name" value="cytochr_II_ccsB"/>
    <property type="match status" value="1"/>
</dbReference>
<keyword evidence="4 6" id="KW-1133">Transmembrane helix</keyword>
<evidence type="ECO:0000259" key="7">
    <source>
        <dbReference type="Pfam" id="PF01578"/>
    </source>
</evidence>
<feature type="transmembrane region" description="Helical" evidence="6">
    <location>
        <begin position="263"/>
        <end position="281"/>
    </location>
</feature>
<name>A0A098EMP0_9BACL</name>